<dbReference type="SUPFAM" id="SSF81383">
    <property type="entry name" value="F-box domain"/>
    <property type="match status" value="1"/>
</dbReference>
<comment type="caution">
    <text evidence="1">The sequence shown here is derived from an EMBL/GenBank/DDBJ whole genome shotgun (WGS) entry which is preliminary data.</text>
</comment>
<proteinExistence type="predicted"/>
<dbReference type="Proteomes" id="UP000824890">
    <property type="component" value="Unassembled WGS sequence"/>
</dbReference>
<dbReference type="EMBL" id="JAGKQM010000015">
    <property type="protein sequence ID" value="KAH0879870.1"/>
    <property type="molecule type" value="Genomic_DNA"/>
</dbReference>
<accession>A0ABQ7ZI12</accession>
<sequence>MKDLPPDLVVEILSRVPASSLKRLRSKKHFHKAPRKSHVIMLKEFMFCPMKIDVVPPSTRGLESVGMGNKVDSIQ</sequence>
<evidence type="ECO:0000313" key="1">
    <source>
        <dbReference type="EMBL" id="KAH0879870.1"/>
    </source>
</evidence>
<organism evidence="1 2">
    <name type="scientific">Brassica napus</name>
    <name type="common">Rape</name>
    <dbReference type="NCBI Taxonomy" id="3708"/>
    <lineage>
        <taxon>Eukaryota</taxon>
        <taxon>Viridiplantae</taxon>
        <taxon>Streptophyta</taxon>
        <taxon>Embryophyta</taxon>
        <taxon>Tracheophyta</taxon>
        <taxon>Spermatophyta</taxon>
        <taxon>Magnoliopsida</taxon>
        <taxon>eudicotyledons</taxon>
        <taxon>Gunneridae</taxon>
        <taxon>Pentapetalae</taxon>
        <taxon>rosids</taxon>
        <taxon>malvids</taxon>
        <taxon>Brassicales</taxon>
        <taxon>Brassicaceae</taxon>
        <taxon>Brassiceae</taxon>
        <taxon>Brassica</taxon>
    </lineage>
</organism>
<evidence type="ECO:0008006" key="3">
    <source>
        <dbReference type="Google" id="ProtNLM"/>
    </source>
</evidence>
<dbReference type="InterPro" id="IPR036047">
    <property type="entry name" value="F-box-like_dom_sf"/>
</dbReference>
<name>A0ABQ7ZI12_BRANA</name>
<gene>
    <name evidence="1" type="ORF">HID58_067264</name>
</gene>
<evidence type="ECO:0000313" key="2">
    <source>
        <dbReference type="Proteomes" id="UP000824890"/>
    </source>
</evidence>
<protein>
    <recommendedName>
        <fullName evidence="3">F-box domain-containing protein</fullName>
    </recommendedName>
</protein>
<keyword evidence="2" id="KW-1185">Reference proteome</keyword>
<reference evidence="1 2" key="1">
    <citation type="submission" date="2021-05" db="EMBL/GenBank/DDBJ databases">
        <title>Genome Assembly of Synthetic Allotetraploid Brassica napus Reveals Homoeologous Exchanges between Subgenomes.</title>
        <authorList>
            <person name="Davis J.T."/>
        </authorList>
    </citation>
    <scope>NUCLEOTIDE SEQUENCE [LARGE SCALE GENOMIC DNA]</scope>
    <source>
        <strain evidence="2">cv. Da-Ae</strain>
        <tissue evidence="1">Seedling</tissue>
    </source>
</reference>